<dbReference type="CDD" id="cd00303">
    <property type="entry name" value="retropepsin_like"/>
    <property type="match status" value="1"/>
</dbReference>
<evidence type="ECO:0000313" key="3">
    <source>
        <dbReference type="Proteomes" id="UP001153076"/>
    </source>
</evidence>
<dbReference type="EMBL" id="JAKOGI010001854">
    <property type="protein sequence ID" value="KAJ8423820.1"/>
    <property type="molecule type" value="Genomic_DNA"/>
</dbReference>
<dbReference type="Proteomes" id="UP001153076">
    <property type="component" value="Unassembled WGS sequence"/>
</dbReference>
<gene>
    <name evidence="2" type="ORF">Cgig2_017383</name>
</gene>
<keyword evidence="3" id="KW-1185">Reference proteome</keyword>
<organism evidence="2 3">
    <name type="scientific">Carnegiea gigantea</name>
    <dbReference type="NCBI Taxonomy" id="171969"/>
    <lineage>
        <taxon>Eukaryota</taxon>
        <taxon>Viridiplantae</taxon>
        <taxon>Streptophyta</taxon>
        <taxon>Embryophyta</taxon>
        <taxon>Tracheophyta</taxon>
        <taxon>Spermatophyta</taxon>
        <taxon>Magnoliopsida</taxon>
        <taxon>eudicotyledons</taxon>
        <taxon>Gunneridae</taxon>
        <taxon>Pentapetalae</taxon>
        <taxon>Caryophyllales</taxon>
        <taxon>Cactineae</taxon>
        <taxon>Cactaceae</taxon>
        <taxon>Cactoideae</taxon>
        <taxon>Echinocereeae</taxon>
        <taxon>Carnegiea</taxon>
    </lineage>
</organism>
<name>A0A9Q1GNI6_9CARY</name>
<feature type="compositionally biased region" description="Polar residues" evidence="1">
    <location>
        <begin position="186"/>
        <end position="200"/>
    </location>
</feature>
<dbReference type="PANTHER" id="PTHR33240:SF17">
    <property type="entry name" value="EUKARYOTIC PEPTIDE CHAIN RELEASE FACTOR GTP-BINDING SUBUNIT-LIKE"/>
    <property type="match status" value="1"/>
</dbReference>
<dbReference type="InterPro" id="IPR021109">
    <property type="entry name" value="Peptidase_aspartic_dom_sf"/>
</dbReference>
<proteinExistence type="predicted"/>
<sequence>MTQSAWKVQLRSVQQVLTTEQGPRTTVPTMVFGGKEAPQFASPHNDPLVVEMKIASAIVRQILTDIGGSVNIITWDCWKKLTHPGRDIVPLVHPILGFGGQEVNPTGMICFPVRFGDKLKSKNLEVDFLVVDVPTAYNVIVGHPTLHKVSTCPTDSLAPWPEPPFQPPWSLQPWPLRAPPLAGAASHSSQPLGRPNQPSAVPSAAGTRSLALQRSICLDEIGGRPLDTHGRTADGLRGSSHDLIGGGLFLEARGAIPGVDAAASSGQPSIHCRLRIGTLMVGFFSRGIRRGAYGQNNLVRLLQIRDHRERGRIRVYLLGLLINEALPLLFPTVLGVGCHLFRSSIPGLKDRQPHPRLLCIKQKGSQYQAETLTNIGTTNTLRKILKDQKARRGKEEVVPKKLQLREPIQGFPSLDLLFLFSGPFTDSIA</sequence>
<protein>
    <submittedName>
        <fullName evidence="2">Uncharacterized protein</fullName>
    </submittedName>
</protein>
<dbReference type="PANTHER" id="PTHR33240">
    <property type="entry name" value="OS08G0508500 PROTEIN"/>
    <property type="match status" value="1"/>
</dbReference>
<dbReference type="Gene3D" id="2.40.70.10">
    <property type="entry name" value="Acid Proteases"/>
    <property type="match status" value="1"/>
</dbReference>
<feature type="region of interest" description="Disordered" evidence="1">
    <location>
        <begin position="180"/>
        <end position="205"/>
    </location>
</feature>
<evidence type="ECO:0000256" key="1">
    <source>
        <dbReference type="SAM" id="MobiDB-lite"/>
    </source>
</evidence>
<dbReference type="AlphaFoldDB" id="A0A9Q1GNI6"/>
<evidence type="ECO:0000313" key="2">
    <source>
        <dbReference type="EMBL" id="KAJ8423820.1"/>
    </source>
</evidence>
<accession>A0A9Q1GNI6</accession>
<reference evidence="2" key="1">
    <citation type="submission" date="2022-04" db="EMBL/GenBank/DDBJ databases">
        <title>Carnegiea gigantea Genome sequencing and assembly v2.</title>
        <authorList>
            <person name="Copetti D."/>
            <person name="Sanderson M.J."/>
            <person name="Burquez A."/>
            <person name="Wojciechowski M.F."/>
        </authorList>
    </citation>
    <scope>NUCLEOTIDE SEQUENCE</scope>
    <source>
        <strain evidence="2">SGP5-SGP5p</strain>
        <tissue evidence="2">Aerial part</tissue>
    </source>
</reference>
<comment type="caution">
    <text evidence="2">The sequence shown here is derived from an EMBL/GenBank/DDBJ whole genome shotgun (WGS) entry which is preliminary data.</text>
</comment>